<accession>A0A654DI43</accession>
<organism evidence="1 2">
    <name type="scientific">Sphingobacterium multivorum</name>
    <dbReference type="NCBI Taxonomy" id="28454"/>
    <lineage>
        <taxon>Bacteria</taxon>
        <taxon>Pseudomonadati</taxon>
        <taxon>Bacteroidota</taxon>
        <taxon>Sphingobacteriia</taxon>
        <taxon>Sphingobacteriales</taxon>
        <taxon>Sphingobacteriaceae</taxon>
        <taxon>Sphingobacterium</taxon>
    </lineage>
</organism>
<protein>
    <submittedName>
        <fullName evidence="1">Uncharacterized protein</fullName>
    </submittedName>
</protein>
<proteinExistence type="predicted"/>
<dbReference type="EMBL" id="CABWMV010000025">
    <property type="protein sequence ID" value="VXD05094.1"/>
    <property type="molecule type" value="Genomic_DNA"/>
</dbReference>
<reference evidence="1 2" key="1">
    <citation type="submission" date="2019-10" db="EMBL/GenBank/DDBJ databases">
        <authorList>
            <person name="Karimi E."/>
        </authorList>
    </citation>
    <scope>NUCLEOTIDE SEQUENCE [LARGE SCALE GENOMIC DNA]</scope>
    <source>
        <strain evidence="1">Sphingobacterium sp. 8BC</strain>
    </source>
</reference>
<evidence type="ECO:0000313" key="2">
    <source>
        <dbReference type="Proteomes" id="UP000432350"/>
    </source>
</evidence>
<evidence type="ECO:0000313" key="1">
    <source>
        <dbReference type="EMBL" id="VXD05094.1"/>
    </source>
</evidence>
<dbReference type="AlphaFoldDB" id="A0A654DI43"/>
<gene>
    <name evidence="1" type="ORF">SPHINGO8BC_60403</name>
</gene>
<dbReference type="Proteomes" id="UP000432350">
    <property type="component" value="Unassembled WGS sequence"/>
</dbReference>
<sequence length="64" mass="6905">MLSHDPSHWRAEILPNIPQSTSLSAGIRMGDNSAITTRIISGVRSNMLTANGQACTVKSIRHCT</sequence>
<name>A0A654DI43_SPHMU</name>